<dbReference type="Proteomes" id="UP000033900">
    <property type="component" value="Unassembled WGS sequence"/>
</dbReference>
<feature type="domain" description="DUF4097" evidence="1">
    <location>
        <begin position="59"/>
        <end position="267"/>
    </location>
</feature>
<evidence type="ECO:0000259" key="1">
    <source>
        <dbReference type="Pfam" id="PF13349"/>
    </source>
</evidence>
<gene>
    <name evidence="2" type="ORF">RS84_01805</name>
</gene>
<comment type="caution">
    <text evidence="2">The sequence shown here is derived from an EMBL/GenBank/DDBJ whole genome shotgun (WGS) entry which is preliminary data.</text>
</comment>
<sequence length="271" mass="27948">MSISTPPPARNAGQPWITITLAVFGGLALAGTGATAAVAAAADLDRTDVVRTIDVTGVESLDLDASASDVRVEFGDVDEAELTVKGGRGGAWVLERDDDELLVRSPDSTFGWWFGRWFDDDRTAVLTLPNELEGLDASFHLNAGGLDVTGAYGELDVELGAGELNVDGSARSLDADVSAGGADLLLDGVDEAELTVAAGDLSVELTGTAPRSVTIDANAGSADLTVPDGDYRVIQNVSAGDLDNRLEQSSDSRNSIEVTLSAGTVTLRPGS</sequence>
<keyword evidence="3" id="KW-1185">Reference proteome</keyword>
<name>A0A0M2HN96_9MICO</name>
<evidence type="ECO:0000313" key="3">
    <source>
        <dbReference type="Proteomes" id="UP000033900"/>
    </source>
</evidence>
<dbReference type="Pfam" id="PF13349">
    <property type="entry name" value="DUF4097"/>
    <property type="match status" value="1"/>
</dbReference>
<dbReference type="RefSeq" id="WP_160298172.1">
    <property type="nucleotide sequence ID" value="NZ_JYJB01000008.1"/>
</dbReference>
<dbReference type="Gene3D" id="2.160.20.120">
    <property type="match status" value="1"/>
</dbReference>
<protein>
    <recommendedName>
        <fullName evidence="1">DUF4097 domain-containing protein</fullName>
    </recommendedName>
</protein>
<dbReference type="InterPro" id="IPR025164">
    <property type="entry name" value="Toastrack_DUF4097"/>
</dbReference>
<reference evidence="2 3" key="1">
    <citation type="submission" date="2015-02" db="EMBL/GenBank/DDBJ databases">
        <title>Draft genome sequences of ten Microbacterium spp. with emphasis on heavy metal contaminated environments.</title>
        <authorList>
            <person name="Corretto E."/>
        </authorList>
    </citation>
    <scope>NUCLEOTIDE SEQUENCE [LARGE SCALE GENOMIC DNA]</scope>
    <source>
        <strain evidence="2 3">SA35</strain>
    </source>
</reference>
<evidence type="ECO:0000313" key="2">
    <source>
        <dbReference type="EMBL" id="KJL48176.1"/>
    </source>
</evidence>
<proteinExistence type="predicted"/>
<dbReference type="AlphaFoldDB" id="A0A0M2HN96"/>
<dbReference type="OrthoDB" id="4941235at2"/>
<dbReference type="STRING" id="273678.RS84_01805"/>
<dbReference type="PATRIC" id="fig|273678.4.peg.1811"/>
<dbReference type="EMBL" id="JYJB01000008">
    <property type="protein sequence ID" value="KJL48176.1"/>
    <property type="molecule type" value="Genomic_DNA"/>
</dbReference>
<accession>A0A0M2HN96</accession>
<organism evidence="2 3">
    <name type="scientific">Microbacterium hydrocarbonoxydans</name>
    <dbReference type="NCBI Taxonomy" id="273678"/>
    <lineage>
        <taxon>Bacteria</taxon>
        <taxon>Bacillati</taxon>
        <taxon>Actinomycetota</taxon>
        <taxon>Actinomycetes</taxon>
        <taxon>Micrococcales</taxon>
        <taxon>Microbacteriaceae</taxon>
        <taxon>Microbacterium</taxon>
    </lineage>
</organism>